<evidence type="ECO:0000313" key="2">
    <source>
        <dbReference type="EMBL" id="TYO68391.1"/>
    </source>
</evidence>
<organism evidence="2 3">
    <name type="scientific">Bradyrhizobium hipponense</name>
    <dbReference type="NCBI Taxonomy" id="2605638"/>
    <lineage>
        <taxon>Bacteria</taxon>
        <taxon>Pseudomonadati</taxon>
        <taxon>Pseudomonadota</taxon>
        <taxon>Alphaproteobacteria</taxon>
        <taxon>Hyphomicrobiales</taxon>
        <taxon>Nitrobacteraceae</taxon>
        <taxon>Bradyrhizobium</taxon>
    </lineage>
</organism>
<reference evidence="2 3" key="1">
    <citation type="submission" date="2019-08" db="EMBL/GenBank/DDBJ databases">
        <title>Bradyrhizobium hipponensis sp. nov., a rhizobium isolated from a Lupinus angustifolius root nodule in Tunisia.</title>
        <authorList>
            <person name="Off K."/>
            <person name="Rejili M."/>
            <person name="Mars M."/>
            <person name="Brachmann A."/>
            <person name="Marin M."/>
        </authorList>
    </citation>
    <scope>NUCLEOTIDE SEQUENCE [LARGE SCALE GENOMIC DNA]</scope>
    <source>
        <strain evidence="3">aSej3</strain>
    </source>
</reference>
<gene>
    <name evidence="2" type="ORF">FXV83_00735</name>
</gene>
<dbReference type="RefSeq" id="WP_148736794.1">
    <property type="nucleotide sequence ID" value="NZ_VSTH01000007.1"/>
</dbReference>
<accession>A0A5S4YXQ8</accession>
<dbReference type="EMBL" id="VSTH01000007">
    <property type="protein sequence ID" value="TYO68391.1"/>
    <property type="molecule type" value="Genomic_DNA"/>
</dbReference>
<dbReference type="Proteomes" id="UP000324797">
    <property type="component" value="Unassembled WGS sequence"/>
</dbReference>
<evidence type="ECO:0000259" key="1">
    <source>
        <dbReference type="Pfam" id="PF04738"/>
    </source>
</evidence>
<evidence type="ECO:0000313" key="3">
    <source>
        <dbReference type="Proteomes" id="UP000324797"/>
    </source>
</evidence>
<comment type="caution">
    <text evidence="2">The sequence shown here is derived from an EMBL/GenBank/DDBJ whole genome shotgun (WGS) entry which is preliminary data.</text>
</comment>
<dbReference type="Pfam" id="PF04738">
    <property type="entry name" value="Lant_dehydr_N"/>
    <property type="match status" value="1"/>
</dbReference>
<keyword evidence="3" id="KW-1185">Reference proteome</keyword>
<protein>
    <recommendedName>
        <fullName evidence="1">Lantibiotic dehydratase N-terminal domain-containing protein</fullName>
    </recommendedName>
</protein>
<proteinExistence type="predicted"/>
<feature type="domain" description="Lantibiotic dehydratase N-terminal" evidence="1">
    <location>
        <begin position="158"/>
        <end position="468"/>
    </location>
</feature>
<dbReference type="AlphaFoldDB" id="A0A5S4YXQ8"/>
<dbReference type="InterPro" id="IPR006827">
    <property type="entry name" value="Lant_deHydtase_N"/>
</dbReference>
<name>A0A5S4YXQ8_9BRAD</name>
<sequence>MIDADPGRAGDEAVTDARWLGPAVLRVASWPIESLDGVRSRQLTKRIDDWIANEDEIRRSSDLLAAELYKIIPLIEERAARTAALDLKRSLHGSLEPVPDRLTDGLLKDDKVRQAIGPAIRAVAERRNLHAAERADIELDHAIELERASAALQGIVSDARFQRALCLASPSVFRQWQAAHQGSISRRSRLRLQSTLHRYLMRAVGRATPNGLWAGVALEDMTEQAIVPLQVRAAPSAIRVSPALGIFSRGLDHLNRRRPWIDELAWRCNPTLNRLNHEAWEFGTFTAGFWSVRRIAHYEQLEFLHARFSPADRPKLGDIEAALCDCFPVMAPPVARKLCEIWIDAGILWSTACLPSCFADGWQAVDAMIETLPASEQALWRQCRTSLRLIADKVEGAIDTLEARALRDLFDEARQAVIGVLGRYGAAISPNENVLVLDQKAPFRFSISRNLANQIEEKLRLYWRFDRYGLGELETRIAIADFFGGLARNTRTPLGEFLSRGGETDPAQRARSWQERVLSKASPEFTRPARAAFSRWERELEPVIDYRVHRLAIEEMPISAQALPPGSALLLLGRSDQGAILRIGGLTPEPSFFYSRFSHLFGERDAFLGWLRTTVTASAARWPELRFCEIAIRNHFSPNVTARPVVTERMIDPLDAGNGLLRRATIAPNHHGRPVLRASAGATELLIPSPRSAAYLGGLDRFASVLASISFFLGRPALLAPIPRLTREIESWHHLPRLMLDDAVISPERWTPEASLGSTLANARGAERLIQWRRFVRKAGLPDLVYTFQGRHQTESLVATDSAIAVELLGQELQSHGPSLRIQELFPAPEDFVVRDDDGCRYLGELAVPWSADAAFWQDYVDGASQDEPEERVSPPV</sequence>